<accession>X1VMZ3</accession>
<gene>
    <name evidence="1" type="ORF">S12H4_62279</name>
</gene>
<protein>
    <submittedName>
        <fullName evidence="1">Uncharacterized protein</fullName>
    </submittedName>
</protein>
<proteinExistence type="predicted"/>
<name>X1VMZ3_9ZZZZ</name>
<feature type="non-terminal residue" evidence="1">
    <location>
        <position position="88"/>
    </location>
</feature>
<dbReference type="AlphaFoldDB" id="X1VMZ3"/>
<reference evidence="1" key="1">
    <citation type="journal article" date="2014" name="Front. Microbiol.">
        <title>High frequency of phylogenetically diverse reductive dehalogenase-homologous genes in deep subseafloor sedimentary metagenomes.</title>
        <authorList>
            <person name="Kawai M."/>
            <person name="Futagami T."/>
            <person name="Toyoda A."/>
            <person name="Takaki Y."/>
            <person name="Nishi S."/>
            <person name="Hori S."/>
            <person name="Arai W."/>
            <person name="Tsubouchi T."/>
            <person name="Morono Y."/>
            <person name="Uchiyama I."/>
            <person name="Ito T."/>
            <person name="Fujiyama A."/>
            <person name="Inagaki F."/>
            <person name="Takami H."/>
        </authorList>
    </citation>
    <scope>NUCLEOTIDE SEQUENCE</scope>
    <source>
        <strain evidence="1">Expedition CK06-06</strain>
    </source>
</reference>
<evidence type="ECO:0000313" key="1">
    <source>
        <dbReference type="EMBL" id="GAJ17531.1"/>
    </source>
</evidence>
<comment type="caution">
    <text evidence="1">The sequence shown here is derived from an EMBL/GenBank/DDBJ whole genome shotgun (WGS) entry which is preliminary data.</text>
</comment>
<sequence>VSAFYQPGHSLIPGLIHLVNNEGTIKYLIQREGNLVIEEIYTDKEGYTWRPKQDLPIYYIKPDILEESREFDYSHLLKDVIRFIKSYL</sequence>
<feature type="non-terminal residue" evidence="1">
    <location>
        <position position="1"/>
    </location>
</feature>
<dbReference type="EMBL" id="BARW01041704">
    <property type="protein sequence ID" value="GAJ17531.1"/>
    <property type="molecule type" value="Genomic_DNA"/>
</dbReference>
<organism evidence="1">
    <name type="scientific">marine sediment metagenome</name>
    <dbReference type="NCBI Taxonomy" id="412755"/>
    <lineage>
        <taxon>unclassified sequences</taxon>
        <taxon>metagenomes</taxon>
        <taxon>ecological metagenomes</taxon>
    </lineage>
</organism>